<dbReference type="InterPro" id="IPR003749">
    <property type="entry name" value="ThiS/MoaD-like"/>
</dbReference>
<accession>A0AAW4L2B7</accession>
<comment type="caution">
    <text evidence="1">The sequence shown here is derived from an EMBL/GenBank/DDBJ whole genome shotgun (WGS) entry which is preliminary data.</text>
</comment>
<reference evidence="1 2" key="1">
    <citation type="submission" date="2021-05" db="EMBL/GenBank/DDBJ databases">
        <title>The draft genome of Geobacter pelophilus DSM 12255.</title>
        <authorList>
            <person name="Xu Z."/>
            <person name="Masuda Y."/>
            <person name="Itoh H."/>
            <person name="Senoo K."/>
        </authorList>
    </citation>
    <scope>NUCLEOTIDE SEQUENCE [LARGE SCALE GENOMIC DNA]</scope>
    <source>
        <strain evidence="1 2">DSM 12255</strain>
    </source>
</reference>
<evidence type="ECO:0000313" key="2">
    <source>
        <dbReference type="Proteomes" id="UP000811899"/>
    </source>
</evidence>
<dbReference type="AlphaFoldDB" id="A0AAW4L2B7"/>
<evidence type="ECO:0000313" key="1">
    <source>
        <dbReference type="EMBL" id="MBT0665131.1"/>
    </source>
</evidence>
<dbReference type="InterPro" id="IPR016155">
    <property type="entry name" value="Mopterin_synth/thiamin_S_b"/>
</dbReference>
<dbReference type="CDD" id="cd17040">
    <property type="entry name" value="Ubl_MoaD_like"/>
    <property type="match status" value="1"/>
</dbReference>
<dbReference type="InterPro" id="IPR012675">
    <property type="entry name" value="Beta-grasp_dom_sf"/>
</dbReference>
<dbReference type="EMBL" id="JAHCVJ010000005">
    <property type="protein sequence ID" value="MBT0665131.1"/>
    <property type="molecule type" value="Genomic_DNA"/>
</dbReference>
<dbReference type="Gene3D" id="3.10.20.30">
    <property type="match status" value="1"/>
</dbReference>
<dbReference type="RefSeq" id="WP_214171913.1">
    <property type="nucleotide sequence ID" value="NZ_JAHCVJ010000005.1"/>
</dbReference>
<proteinExistence type="predicted"/>
<name>A0AAW4L2B7_9BACT</name>
<keyword evidence="2" id="KW-1185">Reference proteome</keyword>
<sequence>MKITVKLFASFQKGRFTIEQRDYSELTTVAEVVRGLAIPEQELGIMLVNSRHVKLDQVLAEGDTLALFPLLGGG</sequence>
<protein>
    <submittedName>
        <fullName evidence="1">MoaD/ThiS family protein</fullName>
    </submittedName>
</protein>
<dbReference type="Pfam" id="PF02597">
    <property type="entry name" value="ThiS"/>
    <property type="match status" value="1"/>
</dbReference>
<gene>
    <name evidence="1" type="ORF">KI809_12560</name>
</gene>
<dbReference type="SUPFAM" id="SSF54285">
    <property type="entry name" value="MoaD/ThiS"/>
    <property type="match status" value="1"/>
</dbReference>
<dbReference type="Proteomes" id="UP000811899">
    <property type="component" value="Unassembled WGS sequence"/>
</dbReference>
<organism evidence="1 2">
    <name type="scientific">Geoanaerobacter pelophilus</name>
    <dbReference type="NCBI Taxonomy" id="60036"/>
    <lineage>
        <taxon>Bacteria</taxon>
        <taxon>Pseudomonadati</taxon>
        <taxon>Thermodesulfobacteriota</taxon>
        <taxon>Desulfuromonadia</taxon>
        <taxon>Geobacterales</taxon>
        <taxon>Geobacteraceae</taxon>
        <taxon>Geoanaerobacter</taxon>
    </lineage>
</organism>